<dbReference type="Gramene" id="PNT77682">
    <property type="protein sequence ID" value="PNT77682"/>
    <property type="gene ID" value="BRADI_1g66918v3"/>
</dbReference>
<dbReference type="Proteomes" id="UP000008810">
    <property type="component" value="Chromosome 1"/>
</dbReference>
<reference evidence="3" key="3">
    <citation type="submission" date="2018-08" db="UniProtKB">
        <authorList>
            <consortium name="EnsemblPlants"/>
        </authorList>
    </citation>
    <scope>IDENTIFICATION</scope>
    <source>
        <strain evidence="3">cv. Bd21</strain>
    </source>
</reference>
<sequence length="104" mass="11850">MYGIRSAAAPRVVSGRRRPARHGPGVRSTLALTLYATGPCHARTPRPARFIRYKKSPSGKRSGVRSRFSKPKPKRNTSAIRYFFRLLNMFCTCIWTMCKQPYTS</sequence>
<evidence type="ECO:0000256" key="1">
    <source>
        <dbReference type="SAM" id="MobiDB-lite"/>
    </source>
</evidence>
<feature type="region of interest" description="Disordered" evidence="1">
    <location>
        <begin position="1"/>
        <end position="24"/>
    </location>
</feature>
<dbReference type="InParanoid" id="A0A2K2DTT7"/>
<reference evidence="2" key="2">
    <citation type="submission" date="2017-06" db="EMBL/GenBank/DDBJ databases">
        <title>WGS assembly of Brachypodium distachyon.</title>
        <authorList>
            <consortium name="The International Brachypodium Initiative"/>
            <person name="Lucas S."/>
            <person name="Harmon-Smith M."/>
            <person name="Lail K."/>
            <person name="Tice H."/>
            <person name="Grimwood J."/>
            <person name="Bruce D."/>
            <person name="Barry K."/>
            <person name="Shu S."/>
            <person name="Lindquist E."/>
            <person name="Wang M."/>
            <person name="Pitluck S."/>
            <person name="Vogel J.P."/>
            <person name="Garvin D.F."/>
            <person name="Mockler T.C."/>
            <person name="Schmutz J."/>
            <person name="Rokhsar D."/>
            <person name="Bevan M.W."/>
        </authorList>
    </citation>
    <scope>NUCLEOTIDE SEQUENCE</scope>
    <source>
        <strain evidence="2">Bd21</strain>
    </source>
</reference>
<dbReference type="EnsemblPlants" id="PNT77682">
    <property type="protein sequence ID" value="PNT77682"/>
    <property type="gene ID" value="BRADI_1g66918v3"/>
</dbReference>
<proteinExistence type="predicted"/>
<protein>
    <submittedName>
        <fullName evidence="2 3">Uncharacterized protein</fullName>
    </submittedName>
</protein>
<gene>
    <name evidence="2" type="ORF">BRADI_1g66918v3</name>
</gene>
<dbReference type="AlphaFoldDB" id="A0A2K2DTT7"/>
<reference evidence="2 3" key="1">
    <citation type="journal article" date="2010" name="Nature">
        <title>Genome sequencing and analysis of the model grass Brachypodium distachyon.</title>
        <authorList>
            <consortium name="International Brachypodium Initiative"/>
        </authorList>
    </citation>
    <scope>NUCLEOTIDE SEQUENCE [LARGE SCALE GENOMIC DNA]</scope>
    <source>
        <strain evidence="2 3">Bd21</strain>
    </source>
</reference>
<feature type="region of interest" description="Disordered" evidence="1">
    <location>
        <begin position="54"/>
        <end position="74"/>
    </location>
</feature>
<evidence type="ECO:0000313" key="4">
    <source>
        <dbReference type="Proteomes" id="UP000008810"/>
    </source>
</evidence>
<organism evidence="2">
    <name type="scientific">Brachypodium distachyon</name>
    <name type="common">Purple false brome</name>
    <name type="synonym">Trachynia distachya</name>
    <dbReference type="NCBI Taxonomy" id="15368"/>
    <lineage>
        <taxon>Eukaryota</taxon>
        <taxon>Viridiplantae</taxon>
        <taxon>Streptophyta</taxon>
        <taxon>Embryophyta</taxon>
        <taxon>Tracheophyta</taxon>
        <taxon>Spermatophyta</taxon>
        <taxon>Magnoliopsida</taxon>
        <taxon>Liliopsida</taxon>
        <taxon>Poales</taxon>
        <taxon>Poaceae</taxon>
        <taxon>BOP clade</taxon>
        <taxon>Pooideae</taxon>
        <taxon>Stipodae</taxon>
        <taxon>Brachypodieae</taxon>
        <taxon>Brachypodium</taxon>
    </lineage>
</organism>
<evidence type="ECO:0000313" key="2">
    <source>
        <dbReference type="EMBL" id="PNT77682.1"/>
    </source>
</evidence>
<accession>A0A2K2DTT7</accession>
<dbReference type="EMBL" id="CM000880">
    <property type="protein sequence ID" value="PNT77682.1"/>
    <property type="molecule type" value="Genomic_DNA"/>
</dbReference>
<keyword evidence="4" id="KW-1185">Reference proteome</keyword>
<evidence type="ECO:0000313" key="3">
    <source>
        <dbReference type="EnsemblPlants" id="PNT77682"/>
    </source>
</evidence>
<name>A0A2K2DTT7_BRADI</name>